<keyword evidence="3" id="KW-1185">Reference proteome</keyword>
<proteinExistence type="predicted"/>
<organism evidence="2 3">
    <name type="scientific">Amniculicola lignicola CBS 123094</name>
    <dbReference type="NCBI Taxonomy" id="1392246"/>
    <lineage>
        <taxon>Eukaryota</taxon>
        <taxon>Fungi</taxon>
        <taxon>Dikarya</taxon>
        <taxon>Ascomycota</taxon>
        <taxon>Pezizomycotina</taxon>
        <taxon>Dothideomycetes</taxon>
        <taxon>Pleosporomycetidae</taxon>
        <taxon>Pleosporales</taxon>
        <taxon>Amniculicolaceae</taxon>
        <taxon>Amniculicola</taxon>
    </lineage>
</organism>
<accession>A0A6A5WAT7</accession>
<dbReference type="EMBL" id="ML977607">
    <property type="protein sequence ID" value="KAF1998014.1"/>
    <property type="molecule type" value="Genomic_DNA"/>
</dbReference>
<keyword evidence="1" id="KW-1133">Transmembrane helix</keyword>
<name>A0A6A5WAT7_9PLEO</name>
<dbReference type="AlphaFoldDB" id="A0A6A5WAT7"/>
<protein>
    <submittedName>
        <fullName evidence="2">Uncharacterized protein</fullName>
    </submittedName>
</protein>
<keyword evidence="1" id="KW-0812">Transmembrane</keyword>
<keyword evidence="1" id="KW-0472">Membrane</keyword>
<evidence type="ECO:0000313" key="2">
    <source>
        <dbReference type="EMBL" id="KAF1998014.1"/>
    </source>
</evidence>
<sequence>MKALPGRERITNILCTRSSCLLLGEPPIDLVSPAFDRAGHFPSSPLSQKRFLSPVIPLASIAFFVVASVVEALVRIFGRRKKLWFIAHRWRLRRVLVSNRPFFGVAMDIPTISASSWLSEACSGWRCSLVASTRRDPHDMGKGII</sequence>
<gene>
    <name evidence="2" type="ORF">P154DRAFT_265781</name>
</gene>
<feature type="transmembrane region" description="Helical" evidence="1">
    <location>
        <begin position="51"/>
        <end position="74"/>
    </location>
</feature>
<evidence type="ECO:0000313" key="3">
    <source>
        <dbReference type="Proteomes" id="UP000799779"/>
    </source>
</evidence>
<evidence type="ECO:0000256" key="1">
    <source>
        <dbReference type="SAM" id="Phobius"/>
    </source>
</evidence>
<reference evidence="2" key="1">
    <citation type="journal article" date="2020" name="Stud. Mycol.">
        <title>101 Dothideomycetes genomes: a test case for predicting lifestyles and emergence of pathogens.</title>
        <authorList>
            <person name="Haridas S."/>
            <person name="Albert R."/>
            <person name="Binder M."/>
            <person name="Bloem J."/>
            <person name="Labutti K."/>
            <person name="Salamov A."/>
            <person name="Andreopoulos B."/>
            <person name="Baker S."/>
            <person name="Barry K."/>
            <person name="Bills G."/>
            <person name="Bluhm B."/>
            <person name="Cannon C."/>
            <person name="Castanera R."/>
            <person name="Culley D."/>
            <person name="Daum C."/>
            <person name="Ezra D."/>
            <person name="Gonzalez J."/>
            <person name="Henrissat B."/>
            <person name="Kuo A."/>
            <person name="Liang C."/>
            <person name="Lipzen A."/>
            <person name="Lutzoni F."/>
            <person name="Magnuson J."/>
            <person name="Mondo S."/>
            <person name="Nolan M."/>
            <person name="Ohm R."/>
            <person name="Pangilinan J."/>
            <person name="Park H.-J."/>
            <person name="Ramirez L."/>
            <person name="Alfaro M."/>
            <person name="Sun H."/>
            <person name="Tritt A."/>
            <person name="Yoshinaga Y."/>
            <person name="Zwiers L.-H."/>
            <person name="Turgeon B."/>
            <person name="Goodwin S."/>
            <person name="Spatafora J."/>
            <person name="Crous P."/>
            <person name="Grigoriev I."/>
        </authorList>
    </citation>
    <scope>NUCLEOTIDE SEQUENCE</scope>
    <source>
        <strain evidence="2">CBS 123094</strain>
    </source>
</reference>
<dbReference type="Proteomes" id="UP000799779">
    <property type="component" value="Unassembled WGS sequence"/>
</dbReference>